<accession>X1FJL6</accession>
<evidence type="ECO:0000256" key="1">
    <source>
        <dbReference type="SAM" id="MobiDB-lite"/>
    </source>
</evidence>
<reference evidence="3" key="1">
    <citation type="journal article" date="2014" name="Front. Microbiol.">
        <title>High frequency of phylogenetically diverse reductive dehalogenase-homologous genes in deep subseafloor sedimentary metagenomes.</title>
        <authorList>
            <person name="Kawai M."/>
            <person name="Futagami T."/>
            <person name="Toyoda A."/>
            <person name="Takaki Y."/>
            <person name="Nishi S."/>
            <person name="Hori S."/>
            <person name="Arai W."/>
            <person name="Tsubouchi T."/>
            <person name="Morono Y."/>
            <person name="Uchiyama I."/>
            <person name="Ito T."/>
            <person name="Fujiyama A."/>
            <person name="Inagaki F."/>
            <person name="Takami H."/>
        </authorList>
    </citation>
    <scope>NUCLEOTIDE SEQUENCE</scope>
    <source>
        <strain evidence="3">Expedition CK06-06</strain>
    </source>
</reference>
<proteinExistence type="predicted"/>
<comment type="caution">
    <text evidence="3">The sequence shown here is derived from an EMBL/GenBank/DDBJ whole genome shotgun (WGS) entry which is preliminary data.</text>
</comment>
<protein>
    <recommendedName>
        <fullName evidence="2">DUF5872 domain-containing protein</fullName>
    </recommendedName>
</protein>
<sequence length="85" mass="9666">MAVRKTAKGAALKRWFKEKWKDEKGNACGSSKNKKTKKCRPTKRVSKKTPRTWGSLSKSQKASAVREKKKVGMGKRTSSIKKRKK</sequence>
<organism evidence="3">
    <name type="scientific">marine sediment metagenome</name>
    <dbReference type="NCBI Taxonomy" id="412755"/>
    <lineage>
        <taxon>unclassified sequences</taxon>
        <taxon>metagenomes</taxon>
        <taxon>ecological metagenomes</taxon>
    </lineage>
</organism>
<dbReference type="InterPro" id="IPR043803">
    <property type="entry name" value="DUF5872"/>
</dbReference>
<evidence type="ECO:0000259" key="2">
    <source>
        <dbReference type="Pfam" id="PF19197"/>
    </source>
</evidence>
<feature type="region of interest" description="Disordered" evidence="1">
    <location>
        <begin position="24"/>
        <end position="85"/>
    </location>
</feature>
<feature type="compositionally biased region" description="Basic residues" evidence="1">
    <location>
        <begin position="67"/>
        <end position="85"/>
    </location>
</feature>
<gene>
    <name evidence="3" type="ORF">S03H2_17254</name>
</gene>
<dbReference type="EMBL" id="BARU01008879">
    <property type="protein sequence ID" value="GAH45871.1"/>
    <property type="molecule type" value="Genomic_DNA"/>
</dbReference>
<name>X1FJL6_9ZZZZ</name>
<dbReference type="Pfam" id="PF19197">
    <property type="entry name" value="DUF5872"/>
    <property type="match status" value="1"/>
</dbReference>
<feature type="compositionally biased region" description="Basic residues" evidence="1">
    <location>
        <begin position="32"/>
        <end position="50"/>
    </location>
</feature>
<feature type="domain" description="DUF5872" evidence="2">
    <location>
        <begin position="5"/>
        <end position="76"/>
    </location>
</feature>
<dbReference type="AlphaFoldDB" id="X1FJL6"/>
<feature type="compositionally biased region" description="Polar residues" evidence="1">
    <location>
        <begin position="52"/>
        <end position="62"/>
    </location>
</feature>
<evidence type="ECO:0000313" key="3">
    <source>
        <dbReference type="EMBL" id="GAH45871.1"/>
    </source>
</evidence>